<sequence length="55" mass="6071">MIVTLMVAAYTLLAPRGRLPLPEWEKRALRKNLVAGIAVAGLLYAVTSSGRRIRH</sequence>
<proteinExistence type="evidence at transcript level"/>
<reference evidence="1" key="1">
    <citation type="submission" date="2008-11" db="EMBL/GenBank/DDBJ databases">
        <title>Cytomegaloviruses inhibit Bak- and Bax-mediated apoptosis with two separate viral proteins.</title>
        <authorList>
            <person name="Cam M."/>
            <person name="Picard-Maureau M."/>
            <person name="Brune W."/>
        </authorList>
    </citation>
    <scope>NUCLEOTIDE SEQUENCE</scope>
    <source>
        <strain evidence="1">English</strain>
    </source>
</reference>
<organism evidence="1">
    <name type="scientific">Murid betaherpesvirus 2</name>
    <name type="common">Rat cytomegalovirus</name>
    <dbReference type="NCBI Taxonomy" id="28304"/>
    <lineage>
        <taxon>Viruses</taxon>
        <taxon>Duplodnaviria</taxon>
        <taxon>Heunggongvirae</taxon>
        <taxon>Peploviricota</taxon>
        <taxon>Herviviricetes</taxon>
        <taxon>Herpesvirales</taxon>
        <taxon>Orthoherpesviridae</taxon>
        <taxon>Betaherpesvirinae</taxon>
        <taxon>Muromegalovirus</taxon>
        <taxon>Muromegalovirus muridbeta2</taxon>
    </lineage>
</organism>
<name>C4NCB1_9BETA</name>
<accession>C4NCB1</accession>
<evidence type="ECO:0000313" key="1">
    <source>
        <dbReference type="EMBL" id="ACQ65680.1"/>
    </source>
</evidence>
<protein>
    <submittedName>
        <fullName evidence="1">Mitochondrion-localized antiapoptotic protein e41.1</fullName>
    </submittedName>
</protein>
<gene>
    <name evidence="1" type="primary">e41.1</name>
</gene>
<dbReference type="EMBL" id="FJ477243">
    <property type="protein sequence ID" value="ACQ65680.1"/>
    <property type="molecule type" value="mRNA"/>
</dbReference>